<dbReference type="GO" id="GO:0000938">
    <property type="term" value="C:GARP complex"/>
    <property type="evidence" value="ECO:0007669"/>
    <property type="project" value="InterPro"/>
</dbReference>
<keyword evidence="6" id="KW-0472">Membrane</keyword>
<reference evidence="11 12" key="1">
    <citation type="submission" date="2014-04" db="EMBL/GenBank/DDBJ databases">
        <authorList>
            <consortium name="DOE Joint Genome Institute"/>
            <person name="Kuo A."/>
            <person name="Girlanda M."/>
            <person name="Perotto S."/>
            <person name="Kohler A."/>
            <person name="Nagy L.G."/>
            <person name="Floudas D."/>
            <person name="Copeland A."/>
            <person name="Barry K.W."/>
            <person name="Cichocki N."/>
            <person name="Veneault-Fourrey C."/>
            <person name="LaButti K."/>
            <person name="Lindquist E.A."/>
            <person name="Lipzen A."/>
            <person name="Lundell T."/>
            <person name="Morin E."/>
            <person name="Murat C."/>
            <person name="Sun H."/>
            <person name="Tunlid A."/>
            <person name="Henrissat B."/>
            <person name="Grigoriev I.V."/>
            <person name="Hibbett D.S."/>
            <person name="Martin F."/>
            <person name="Nordberg H.P."/>
            <person name="Cantor M.N."/>
            <person name="Hua S.X."/>
        </authorList>
    </citation>
    <scope>NUCLEOTIDE SEQUENCE [LARGE SCALE GENOMIC DNA]</scope>
    <source>
        <strain evidence="11 12">MUT 4182</strain>
    </source>
</reference>
<keyword evidence="12" id="KW-1185">Reference proteome</keyword>
<dbReference type="Proteomes" id="UP000054248">
    <property type="component" value="Unassembled WGS sequence"/>
</dbReference>
<dbReference type="InterPro" id="IPR007234">
    <property type="entry name" value="Vps53_N"/>
</dbReference>
<reference evidence="12" key="2">
    <citation type="submission" date="2015-01" db="EMBL/GenBank/DDBJ databases">
        <title>Evolutionary Origins and Diversification of the Mycorrhizal Mutualists.</title>
        <authorList>
            <consortium name="DOE Joint Genome Institute"/>
            <consortium name="Mycorrhizal Genomics Consortium"/>
            <person name="Kohler A."/>
            <person name="Kuo A."/>
            <person name="Nagy L.G."/>
            <person name="Floudas D."/>
            <person name="Copeland A."/>
            <person name="Barry K.W."/>
            <person name="Cichocki N."/>
            <person name="Veneault-Fourrey C."/>
            <person name="LaButti K."/>
            <person name="Lindquist E.A."/>
            <person name="Lipzen A."/>
            <person name="Lundell T."/>
            <person name="Morin E."/>
            <person name="Murat C."/>
            <person name="Riley R."/>
            <person name="Ohm R."/>
            <person name="Sun H."/>
            <person name="Tunlid A."/>
            <person name="Henrissat B."/>
            <person name="Grigoriev I.V."/>
            <person name="Hibbett D.S."/>
            <person name="Martin F."/>
        </authorList>
    </citation>
    <scope>NUCLEOTIDE SEQUENCE [LARGE SCALE GENOMIC DNA]</scope>
    <source>
        <strain evidence="12">MUT 4182</strain>
    </source>
</reference>
<keyword evidence="5" id="KW-0333">Golgi apparatus</keyword>
<dbReference type="PANTHER" id="PTHR12820">
    <property type="entry name" value="VACUOLAR SORTING PROTEIN 53"/>
    <property type="match status" value="1"/>
</dbReference>
<dbReference type="InterPro" id="IPR031745">
    <property type="entry name" value="Vps53_C"/>
</dbReference>
<feature type="domain" description="Vps53 C-terminal" evidence="10">
    <location>
        <begin position="637"/>
        <end position="718"/>
    </location>
</feature>
<dbReference type="AlphaFoldDB" id="A0A0C3MAG6"/>
<keyword evidence="4" id="KW-0967">Endosome</keyword>
<evidence type="ECO:0000256" key="5">
    <source>
        <dbReference type="ARBA" id="ARBA00023034"/>
    </source>
</evidence>
<evidence type="ECO:0000313" key="12">
    <source>
        <dbReference type="Proteomes" id="UP000054248"/>
    </source>
</evidence>
<organism evidence="11 12">
    <name type="scientific">Tulasnella calospora MUT 4182</name>
    <dbReference type="NCBI Taxonomy" id="1051891"/>
    <lineage>
        <taxon>Eukaryota</taxon>
        <taxon>Fungi</taxon>
        <taxon>Dikarya</taxon>
        <taxon>Basidiomycota</taxon>
        <taxon>Agaricomycotina</taxon>
        <taxon>Agaricomycetes</taxon>
        <taxon>Cantharellales</taxon>
        <taxon>Tulasnellaceae</taxon>
        <taxon>Tulasnella</taxon>
    </lineage>
</organism>
<dbReference type="OrthoDB" id="10261632at2759"/>
<evidence type="ECO:0000256" key="3">
    <source>
        <dbReference type="ARBA" id="ARBA00008628"/>
    </source>
</evidence>
<dbReference type="HOGENOM" id="CLU_007339_0_0_1"/>
<comment type="subcellular location">
    <subcellularLocation>
        <location evidence="2">Endosome membrane</location>
        <topology evidence="2">Peripheral membrane protein</topology>
    </subcellularLocation>
    <subcellularLocation>
        <location evidence="1">Golgi apparatus</location>
        <location evidence="1">trans-Golgi network membrane</location>
        <topology evidence="1">Peripheral membrane protein</topology>
    </subcellularLocation>
</comment>
<feature type="region of interest" description="Disordered" evidence="8">
    <location>
        <begin position="747"/>
        <end position="809"/>
    </location>
</feature>
<dbReference type="GO" id="GO:0042147">
    <property type="term" value="P:retrograde transport, endosome to Golgi"/>
    <property type="evidence" value="ECO:0007669"/>
    <property type="project" value="InterPro"/>
</dbReference>
<feature type="region of interest" description="Disordered" evidence="8">
    <location>
        <begin position="818"/>
        <end position="837"/>
    </location>
</feature>
<dbReference type="PANTHER" id="PTHR12820:SF0">
    <property type="entry name" value="VACUOLAR PROTEIN SORTING-ASSOCIATED PROTEIN 53 HOMOLOG"/>
    <property type="match status" value="1"/>
</dbReference>
<dbReference type="Gene3D" id="1.10.357.110">
    <property type="entry name" value="Vacuolar protein sorting-associated protein 53, C-terminus"/>
    <property type="match status" value="1"/>
</dbReference>
<gene>
    <name evidence="11" type="ORF">M407DRAFT_14266</name>
</gene>
<sequence length="837" mass="92805">MQRQELPQDVVSGLQRILLLDPSPADPLDTLTSFSPVDSLNVLFPNEESLARLDTVRTQLATQQKEIQDEIDALRLELRRDQDPNRLQTIQELIAELLSQMNRIREKATESEAIVQDITKEIQILDLGKKNLVTTITSLKRLQILMNSVSQLETLAEAKDYTQISHTLGATKELFVFFKTYSTIPTVAALTKRFQAVQGRIRTQLERDFDTFFLQDPAKPINPTLVSQGCLVVDVLGEDVRHQYIDRYCSMELKDYRRIFKPSDEAGQLDNLSRRFSWFRKQLASSDEEYGQVFPPAWKLGEHLVARFAEITREDLSILLAKASSTMTVAQLLEALQMAFDFENVMASKYGVSLLQLAASPLRPGLSPRTTLSAAFEQYMNIFVDAQDKALADMLAPFRGASKSRQSIDSAAGSGGASNEGERQAVMVLPSSTELFYFYGQTLEQCAKLFTGKPLFDLANLHKKWLAIYAEDVLFAGIKGERRSVEGRFTEVKTACTVLNTADYCQTTSSELEEKIKEKISEDYQEKVSLQAERDLFVSVISSCIVVLLRELEAACEPAFAAMIKTQWGALDTVSGESPYVSDLVKAVDSVLEVIRTHIEQKKYLRNFYDKAASLLITRFTNALVKSRPLGDVGPQQVMIDLQGVKACLLRFPQGMDSGALSASYARSVTKSTTRLETLLKVVNSPTDPSAGFISNYTLLIGDSSFSNFQKVIDLKGVPKAEQNGILDTFLAMTSRMNELETTSFLSSLDMDPPAGPVTAGSALNTPNHSSPSLPMLATPSNAGLMTPPLGSVSPAPSPSEPKREVFSDLRRLVNFTMRRERDRAAADVVSGNHPVS</sequence>
<evidence type="ECO:0000256" key="1">
    <source>
        <dbReference type="ARBA" id="ARBA00004150"/>
    </source>
</evidence>
<dbReference type="EMBL" id="KN822969">
    <property type="protein sequence ID" value="KIO30677.1"/>
    <property type="molecule type" value="Genomic_DNA"/>
</dbReference>
<evidence type="ECO:0000313" key="11">
    <source>
        <dbReference type="EMBL" id="KIO30677.1"/>
    </source>
</evidence>
<evidence type="ECO:0000256" key="2">
    <source>
        <dbReference type="ARBA" id="ARBA00004481"/>
    </source>
</evidence>
<name>A0A0C3MAG6_9AGAM</name>
<accession>A0A0C3MAG6</accession>
<dbReference type="Pfam" id="PF04100">
    <property type="entry name" value="Vps53_N"/>
    <property type="match status" value="1"/>
</dbReference>
<feature type="coiled-coil region" evidence="7">
    <location>
        <begin position="57"/>
        <end position="114"/>
    </location>
</feature>
<dbReference type="GO" id="GO:0010008">
    <property type="term" value="C:endosome membrane"/>
    <property type="evidence" value="ECO:0007669"/>
    <property type="project" value="UniProtKB-SubCell"/>
</dbReference>
<keyword evidence="7" id="KW-0175">Coiled coil</keyword>
<dbReference type="Pfam" id="PF16854">
    <property type="entry name" value="VPS53_C"/>
    <property type="match status" value="1"/>
</dbReference>
<comment type="similarity">
    <text evidence="3">Belongs to the VPS53 family.</text>
</comment>
<evidence type="ECO:0000256" key="6">
    <source>
        <dbReference type="ARBA" id="ARBA00023136"/>
    </source>
</evidence>
<dbReference type="InterPro" id="IPR039766">
    <property type="entry name" value="Vps53"/>
</dbReference>
<dbReference type="InterPro" id="IPR038260">
    <property type="entry name" value="Vps53_C_sf"/>
</dbReference>
<dbReference type="GO" id="GO:0005829">
    <property type="term" value="C:cytosol"/>
    <property type="evidence" value="ECO:0007669"/>
    <property type="project" value="GOC"/>
</dbReference>
<feature type="compositionally biased region" description="Polar residues" evidence="8">
    <location>
        <begin position="762"/>
        <end position="784"/>
    </location>
</feature>
<proteinExistence type="inferred from homology"/>
<evidence type="ECO:0000256" key="4">
    <source>
        <dbReference type="ARBA" id="ARBA00022753"/>
    </source>
</evidence>
<evidence type="ECO:0000256" key="8">
    <source>
        <dbReference type="SAM" id="MobiDB-lite"/>
    </source>
</evidence>
<feature type="domain" description="Vps53 N-terminal" evidence="9">
    <location>
        <begin position="33"/>
        <end position="398"/>
    </location>
</feature>
<dbReference type="STRING" id="1051891.A0A0C3MAG6"/>
<evidence type="ECO:0000259" key="10">
    <source>
        <dbReference type="Pfam" id="PF16854"/>
    </source>
</evidence>
<evidence type="ECO:0000256" key="7">
    <source>
        <dbReference type="SAM" id="Coils"/>
    </source>
</evidence>
<evidence type="ECO:0000259" key="9">
    <source>
        <dbReference type="Pfam" id="PF04100"/>
    </source>
</evidence>
<protein>
    <submittedName>
        <fullName evidence="11">Uncharacterized protein</fullName>
    </submittedName>
</protein>